<dbReference type="OrthoDB" id="6226250at2"/>
<sequence precursor="true">MHITTLKLITLLLLLASLIGCGTAPTHLIVAPQVYLSPSNQLSGKEAQLSVVDMRTSPHIIQILEKDEAAIILSSEQRLEDIIQGLITKQWQQQGLTFTNSANNKITMTIEKAIISVEQESVSYSTQSEIIIKVTIDNSKQTLTSSFKNRAHSEGALNADIAVLEREFNQHLSTLIKQVLISKDIKTFL</sequence>
<dbReference type="InterPro" id="IPR005619">
    <property type="entry name" value="Uncharacterised_YajG"/>
</dbReference>
<accession>A0A099KF54</accession>
<dbReference type="AlphaFoldDB" id="A0A099KF54"/>
<comment type="caution">
    <text evidence="1">The sequence shown here is derived from an EMBL/GenBank/DDBJ whole genome shotgun (WGS) entry which is preliminary data.</text>
</comment>
<dbReference type="RefSeq" id="WP_033094811.1">
    <property type="nucleotide sequence ID" value="NZ_JQED01000042.1"/>
</dbReference>
<proteinExistence type="predicted"/>
<dbReference type="PROSITE" id="PS51257">
    <property type="entry name" value="PROKAR_LIPOPROTEIN"/>
    <property type="match status" value="1"/>
</dbReference>
<name>A0A099KF54_COLPS</name>
<evidence type="ECO:0000313" key="2">
    <source>
        <dbReference type="Proteomes" id="UP000029843"/>
    </source>
</evidence>
<evidence type="ECO:0000313" key="1">
    <source>
        <dbReference type="EMBL" id="KGJ88935.1"/>
    </source>
</evidence>
<dbReference type="Pfam" id="PF03923">
    <property type="entry name" value="Lipoprotein_16"/>
    <property type="match status" value="1"/>
</dbReference>
<protein>
    <submittedName>
        <fullName evidence="1">Putative lipoprotein</fullName>
    </submittedName>
</protein>
<dbReference type="EMBL" id="JQED01000042">
    <property type="protein sequence ID" value="KGJ88935.1"/>
    <property type="molecule type" value="Genomic_DNA"/>
</dbReference>
<reference evidence="1 2" key="1">
    <citation type="submission" date="2014-08" db="EMBL/GenBank/DDBJ databases">
        <title>Genomic and Phenotypic Diversity of Colwellia psychrerythraea strains from Disparate Marine Basins.</title>
        <authorList>
            <person name="Techtmann S.M."/>
            <person name="Stelling S.C."/>
            <person name="Utturkar S.M."/>
            <person name="Alshibli N."/>
            <person name="Harris A."/>
            <person name="Brown S.D."/>
            <person name="Hazen T.C."/>
        </authorList>
    </citation>
    <scope>NUCLEOTIDE SEQUENCE [LARGE SCALE GENOMIC DNA]</scope>
    <source>
        <strain evidence="1 2">ND2E</strain>
    </source>
</reference>
<dbReference type="PATRIC" id="fig|28229.4.peg.3168"/>
<dbReference type="Proteomes" id="UP000029843">
    <property type="component" value="Unassembled WGS sequence"/>
</dbReference>
<keyword evidence="1" id="KW-0449">Lipoprotein</keyword>
<organism evidence="1 2">
    <name type="scientific">Colwellia psychrerythraea</name>
    <name type="common">Vibrio psychroerythus</name>
    <dbReference type="NCBI Taxonomy" id="28229"/>
    <lineage>
        <taxon>Bacteria</taxon>
        <taxon>Pseudomonadati</taxon>
        <taxon>Pseudomonadota</taxon>
        <taxon>Gammaproteobacteria</taxon>
        <taxon>Alteromonadales</taxon>
        <taxon>Colwelliaceae</taxon>
        <taxon>Colwellia</taxon>
    </lineage>
</organism>
<gene>
    <name evidence="1" type="ORF">ND2E_0228</name>
</gene>